<dbReference type="GO" id="GO:0000439">
    <property type="term" value="C:transcription factor TFIIH core complex"/>
    <property type="evidence" value="ECO:0007669"/>
    <property type="project" value="InterPro"/>
</dbReference>
<sequence>MMLNKQLTVTASIWTPSLNNSQEPDAAYRSLQHFSDMCRKGRSTIGVRTGDQLPGNLHKELGQVYSSAGELLRHFWSCFPPRTPQLQEKLHKMHETLCRYHNATIRPFQEMAVNDYNCNSSILDHLIEMFHIANTKFENWKARNCR</sequence>
<name>A0A5B7E5D7_PORTR</name>
<protein>
    <submittedName>
        <fullName evidence="1">General transcription factor IIH subunit 1</fullName>
    </submittedName>
</protein>
<dbReference type="PANTHER" id="PTHR12856">
    <property type="entry name" value="TRANSCRIPTION INITIATION FACTOR IIH-RELATED"/>
    <property type="match status" value="1"/>
</dbReference>
<accession>A0A5B7E5D7</accession>
<gene>
    <name evidence="1" type="primary">Tfb1</name>
    <name evidence="1" type="ORF">E2C01_021189</name>
</gene>
<evidence type="ECO:0000313" key="2">
    <source>
        <dbReference type="Proteomes" id="UP000324222"/>
    </source>
</evidence>
<dbReference type="AlphaFoldDB" id="A0A5B7E5D7"/>
<reference evidence="1 2" key="1">
    <citation type="submission" date="2019-05" db="EMBL/GenBank/DDBJ databases">
        <title>Another draft genome of Portunus trituberculatus and its Hox gene families provides insights of decapod evolution.</title>
        <authorList>
            <person name="Jeong J.-H."/>
            <person name="Song I."/>
            <person name="Kim S."/>
            <person name="Choi T."/>
            <person name="Kim D."/>
            <person name="Ryu S."/>
            <person name="Kim W."/>
        </authorList>
    </citation>
    <scope>NUCLEOTIDE SEQUENCE [LARGE SCALE GENOMIC DNA]</scope>
    <source>
        <tissue evidence="1">Muscle</tissue>
    </source>
</reference>
<dbReference type="GO" id="GO:0006351">
    <property type="term" value="P:DNA-templated transcription"/>
    <property type="evidence" value="ECO:0007669"/>
    <property type="project" value="InterPro"/>
</dbReference>
<dbReference type="GO" id="GO:0006289">
    <property type="term" value="P:nucleotide-excision repair"/>
    <property type="evidence" value="ECO:0007669"/>
    <property type="project" value="InterPro"/>
</dbReference>
<keyword evidence="2" id="KW-1185">Reference proteome</keyword>
<dbReference type="Proteomes" id="UP000324222">
    <property type="component" value="Unassembled WGS sequence"/>
</dbReference>
<dbReference type="OrthoDB" id="360521at2759"/>
<evidence type="ECO:0000313" key="1">
    <source>
        <dbReference type="EMBL" id="MPC27994.1"/>
    </source>
</evidence>
<proteinExistence type="predicted"/>
<comment type="caution">
    <text evidence="1">The sequence shown here is derived from an EMBL/GenBank/DDBJ whole genome shotgun (WGS) entry which is preliminary data.</text>
</comment>
<dbReference type="InterPro" id="IPR027079">
    <property type="entry name" value="Tfb1/GTF2H1"/>
</dbReference>
<organism evidence="1 2">
    <name type="scientific">Portunus trituberculatus</name>
    <name type="common">Swimming crab</name>
    <name type="synonym">Neptunus trituberculatus</name>
    <dbReference type="NCBI Taxonomy" id="210409"/>
    <lineage>
        <taxon>Eukaryota</taxon>
        <taxon>Metazoa</taxon>
        <taxon>Ecdysozoa</taxon>
        <taxon>Arthropoda</taxon>
        <taxon>Crustacea</taxon>
        <taxon>Multicrustacea</taxon>
        <taxon>Malacostraca</taxon>
        <taxon>Eumalacostraca</taxon>
        <taxon>Eucarida</taxon>
        <taxon>Decapoda</taxon>
        <taxon>Pleocyemata</taxon>
        <taxon>Brachyura</taxon>
        <taxon>Eubrachyura</taxon>
        <taxon>Portunoidea</taxon>
        <taxon>Portunidae</taxon>
        <taxon>Portuninae</taxon>
        <taxon>Portunus</taxon>
    </lineage>
</organism>
<dbReference type="EMBL" id="VSRR010001837">
    <property type="protein sequence ID" value="MPC27994.1"/>
    <property type="molecule type" value="Genomic_DNA"/>
</dbReference>